<dbReference type="AlphaFoldDB" id="V6TZX4"/>
<dbReference type="PANTHER" id="PTHR23275:SF100">
    <property type="entry name" value="EGF-LIKE DOMAIN-CONTAINING PROTEIN"/>
    <property type="match status" value="1"/>
</dbReference>
<dbReference type="Gene3D" id="2.10.220.10">
    <property type="entry name" value="Hormone Receptor, Insulin-like Growth Factor Receptor 1, Chain A, domain 2"/>
    <property type="match status" value="2"/>
</dbReference>
<dbReference type="SUPFAM" id="SSF57184">
    <property type="entry name" value="Growth factor receptor domain"/>
    <property type="match status" value="2"/>
</dbReference>
<feature type="region of interest" description="Disordered" evidence="1">
    <location>
        <begin position="1"/>
        <end position="20"/>
    </location>
</feature>
<organism evidence="2 3">
    <name type="scientific">Giardia intestinalis</name>
    <name type="common">Giardia lamblia</name>
    <dbReference type="NCBI Taxonomy" id="5741"/>
    <lineage>
        <taxon>Eukaryota</taxon>
        <taxon>Metamonada</taxon>
        <taxon>Diplomonadida</taxon>
        <taxon>Hexamitidae</taxon>
        <taxon>Giardiinae</taxon>
        <taxon>Giardia</taxon>
    </lineage>
</organism>
<dbReference type="EMBL" id="AHHH01000021">
    <property type="protein sequence ID" value="ESU44493.1"/>
    <property type="molecule type" value="Genomic_DNA"/>
</dbReference>
<evidence type="ECO:0000313" key="2">
    <source>
        <dbReference type="EMBL" id="ESU44493.1"/>
    </source>
</evidence>
<protein>
    <submittedName>
        <fullName evidence="2">Variant-specific surface protein</fullName>
    </submittedName>
</protein>
<evidence type="ECO:0000313" key="3">
    <source>
        <dbReference type="Proteomes" id="UP000018040"/>
    </source>
</evidence>
<reference evidence="2 3" key="2">
    <citation type="journal article" date="2013" name="Genome Biol. Evol.">
        <title>Genome sequencing of Giardia lamblia genotypes A2 and B isolates (DH and GS) and comparative analysis with the genomes of genotypes A1 and E (WB and Pig).</title>
        <authorList>
            <person name="Adam R.D."/>
            <person name="Dahlstrom E.W."/>
            <person name="Martens C.A."/>
            <person name="Bruno D.P."/>
            <person name="Barbian K.D."/>
            <person name="Ricklefs S.M."/>
            <person name="Hernandez M.M."/>
            <person name="Narla N.P."/>
            <person name="Patel R.B."/>
            <person name="Porcella S.F."/>
            <person name="Nash T.E."/>
        </authorList>
    </citation>
    <scope>NUCLEOTIDE SEQUENCE [LARGE SCALE GENOMIC DNA]</scope>
    <source>
        <strain evidence="2 3">GS</strain>
    </source>
</reference>
<comment type="caution">
    <text evidence="2">The sequence shown here is derived from an EMBL/GenBank/DDBJ whole genome shotgun (WGS) entry which is preliminary data.</text>
</comment>
<evidence type="ECO:0000256" key="1">
    <source>
        <dbReference type="SAM" id="MobiDB-lite"/>
    </source>
</evidence>
<dbReference type="OrthoDB" id="19903at2759"/>
<dbReference type="InterPro" id="IPR052798">
    <property type="entry name" value="Giardia_VSA"/>
</dbReference>
<feature type="region of interest" description="Disordered" evidence="1">
    <location>
        <begin position="85"/>
        <end position="116"/>
    </location>
</feature>
<dbReference type="InterPro" id="IPR009030">
    <property type="entry name" value="Growth_fac_rcpt_cys_sf"/>
</dbReference>
<dbReference type="VEuPathDB" id="GiardiaDB:DHA2_151975"/>
<dbReference type="SMART" id="SM00261">
    <property type="entry name" value="FU"/>
    <property type="match status" value="4"/>
</dbReference>
<accession>V6TZX4</accession>
<feature type="compositionally biased region" description="Basic and acidic residues" evidence="1">
    <location>
        <begin position="99"/>
        <end position="109"/>
    </location>
</feature>
<dbReference type="VEuPathDB" id="GiardiaDB:QR46_4753"/>
<proteinExistence type="predicted"/>
<dbReference type="PANTHER" id="PTHR23275">
    <property type="entry name" value="CABRIOLET.-RELATED"/>
    <property type="match status" value="1"/>
</dbReference>
<name>V6TZX4_GIAIN</name>
<sequence>MTECRDERVQAGVRTRTPAATYAGPKLEARQRDSSGLVAVVHPSNDMDLYSSLGECYSAIAVTESSVCREARDGACVEYAEEVRAETEESSADGTSAEARARMSTRTETRGQTGSDQCAAGTNGCAECDSSNTACARCEAEKRLEGSQCVDGIGVPLGRGLTADPKSCSSTITNCASGTNCIDIQNNGVTKEVCTKCENTHVPIDGACDTIANANSKCTPPSAADGTCKSCQGSHYLFSGGCYAACPDGYYGDSNTCKPCSTIAGCSTCSSGTVCTKCDGGKIVKTDNGVTSCVTEEECTKAEGFFVKGADGSKTCEACDSTCKTCSGGGEADKCTSCKDTGMIYLKKDSPAGQTGTCVDAAGCPSTHYIDEEAKTCSTCASAGTTGCKTCAKTDGVVACASCEDSQKFGLNKKSCVT</sequence>
<gene>
    <name evidence="2" type="ORF">GSB_151580</name>
</gene>
<dbReference type="InterPro" id="IPR006212">
    <property type="entry name" value="Furin_repeat"/>
</dbReference>
<dbReference type="Proteomes" id="UP000018040">
    <property type="component" value="Unassembled WGS sequence"/>
</dbReference>
<dbReference type="VEuPathDB" id="GiardiaDB:GL50803_0050116"/>
<reference evidence="3" key="1">
    <citation type="submission" date="2012-02" db="EMBL/GenBank/DDBJ databases">
        <title>Genome sequencing of Giardia lamblia Genotypes A2 and B isolates (DH and GS) and comparative analysis with the genomes of Genotypes A1 and E (WB and Pig).</title>
        <authorList>
            <person name="Adam R."/>
            <person name="Dahlstrom E."/>
            <person name="Martens C."/>
            <person name="Bruno D."/>
            <person name="Barbian K."/>
            <person name="Porcella S.F."/>
            <person name="Nash T."/>
        </authorList>
    </citation>
    <scope>NUCLEOTIDE SEQUENCE</scope>
    <source>
        <strain evidence="3">GS</strain>
    </source>
</reference>